<accession>A0A1W1X4D4</accession>
<dbReference type="STRING" id="1121390.SAMN02746041_00496"/>
<reference evidence="1 2" key="1">
    <citation type="submission" date="2017-04" db="EMBL/GenBank/DDBJ databases">
        <authorList>
            <person name="Afonso C.L."/>
            <person name="Miller P.J."/>
            <person name="Scott M.A."/>
            <person name="Spackman E."/>
            <person name="Goraichik I."/>
            <person name="Dimitrov K.M."/>
            <person name="Suarez D.L."/>
            <person name="Swayne D.E."/>
        </authorList>
    </citation>
    <scope>NUCLEOTIDE SEQUENCE [LARGE SCALE GENOMIC DNA]</scope>
    <source>
        <strain evidence="1 2">DSM 13146</strain>
    </source>
</reference>
<dbReference type="SUPFAM" id="SSF56112">
    <property type="entry name" value="Protein kinase-like (PK-like)"/>
    <property type="match status" value="1"/>
</dbReference>
<evidence type="ECO:0000313" key="2">
    <source>
        <dbReference type="Proteomes" id="UP000192783"/>
    </source>
</evidence>
<organism evidence="1 2">
    <name type="scientific">Desulfacinum hydrothermale DSM 13146</name>
    <dbReference type="NCBI Taxonomy" id="1121390"/>
    <lineage>
        <taxon>Bacteria</taxon>
        <taxon>Pseudomonadati</taxon>
        <taxon>Thermodesulfobacteriota</taxon>
        <taxon>Syntrophobacteria</taxon>
        <taxon>Syntrophobacterales</taxon>
        <taxon>Syntrophobacteraceae</taxon>
        <taxon>Desulfacinum</taxon>
    </lineage>
</organism>
<evidence type="ECO:0000313" key="1">
    <source>
        <dbReference type="EMBL" id="SMC18281.1"/>
    </source>
</evidence>
<dbReference type="EMBL" id="FWXF01000001">
    <property type="protein sequence ID" value="SMC18281.1"/>
    <property type="molecule type" value="Genomic_DNA"/>
</dbReference>
<protein>
    <recommendedName>
        <fullName evidence="3">Protein kinase domain-containing protein</fullName>
    </recommendedName>
</protein>
<gene>
    <name evidence="1" type="ORF">SAMN02746041_00496</name>
</gene>
<dbReference type="OrthoDB" id="5488306at2"/>
<dbReference type="Proteomes" id="UP000192783">
    <property type="component" value="Unassembled WGS sequence"/>
</dbReference>
<dbReference type="InterPro" id="IPR011009">
    <property type="entry name" value="Kinase-like_dom_sf"/>
</dbReference>
<proteinExistence type="predicted"/>
<dbReference type="RefSeq" id="WP_084055943.1">
    <property type="nucleotide sequence ID" value="NZ_FWXF01000001.1"/>
</dbReference>
<name>A0A1W1X4D4_9BACT</name>
<evidence type="ECO:0008006" key="3">
    <source>
        <dbReference type="Google" id="ProtNLM"/>
    </source>
</evidence>
<dbReference type="Gene3D" id="1.10.510.10">
    <property type="entry name" value="Transferase(Phosphotransferase) domain 1"/>
    <property type="match status" value="1"/>
</dbReference>
<dbReference type="AlphaFoldDB" id="A0A1W1X4D4"/>
<keyword evidence="2" id="KW-1185">Reference proteome</keyword>
<sequence length="328" mass="38316">MTEKQIRERIREFTRLAPPAVLRIHTDTTQFMDIRAGDCIQVEDRIFYVRGEEFEGRFGLDGEPKFWVKRVVDLADGVQKIVKLAFFESFHMQLGQERIRCFRSPHKESRILQQTAGDVRFMQGRTLTDAAGNPIRVIDRIAGKPFYELLLHLSMDHETYYYEVFPAIFSNLMKAFYAVRDLHRNGEIHGDIRNDHLLVESGTGRYRWIDFDYAFEWPGQPYGVDLFGLGNILLFAAGMGFHTIHDLKNPASPHHHVLSELREQDFSLFFPHRLMNLKKIFPHIRETLNKVLMHFASGAEVFYESAQEMVEDLEICFRSFLWEVPNGA</sequence>